<keyword evidence="2" id="KW-1185">Reference proteome</keyword>
<dbReference type="OrthoDB" id="2260446at2"/>
<comment type="caution">
    <text evidence="1">The sequence shown here is derived from an EMBL/GenBank/DDBJ whole genome shotgun (WGS) entry which is preliminary data.</text>
</comment>
<dbReference type="EMBL" id="AZFS01000064">
    <property type="protein sequence ID" value="KRL93311.1"/>
    <property type="molecule type" value="Genomic_DNA"/>
</dbReference>
<dbReference type="RefSeq" id="WP_057735030.1">
    <property type="nucleotide sequence ID" value="NZ_AZFS01000064.1"/>
</dbReference>
<gene>
    <name evidence="1" type="ORF">FD28_GL001183</name>
</gene>
<accession>A0A0R1UJ02</accession>
<evidence type="ECO:0000313" key="1">
    <source>
        <dbReference type="EMBL" id="KRL93311.1"/>
    </source>
</evidence>
<sequence length="421" mass="48217">MEEEQGFDLNDFLKKMQLESSVSAYDYGTRMPLVSEGVVTLFSGERRRMRERQSHFELFSSDGRYYFAHDLDQGHLQNVLVDILNTDTLPDPIEPYNPDFNFVMQLIKWVAPMGYSVVGVHQEPYDAWDVLADDALLGVLFEEREDEGPAPMIVESEGGSKFMVDQNDVPFMYRTKVGSKIMLDQEAYYSVLDRSGQALFRDLTKKMLIPVLWSLLLGVDIFAIKALFCYPNLSADLLAEADVTLYRNYCSEPRVVQSAADLRDIEHLPVVKDEPHLDSSYRFHGYEGQGTYGGQIPNDDMLTVMNWMRRDQPLEFAATDRRLTEWVLALASSQGLSIDRYLRRQVSFALVHDFEVADSNIVGVNARERLPRLRYPIISVFDVIDDQDETLVQTDLPFDELLTYLIQAAPEKAVEMLKTQP</sequence>
<reference evidence="1 2" key="1">
    <citation type="journal article" date="2015" name="Genome Announc.">
        <title>Expanding the biotechnology potential of lactobacilli through comparative genomics of 213 strains and associated genera.</title>
        <authorList>
            <person name="Sun Z."/>
            <person name="Harris H.M."/>
            <person name="McCann A."/>
            <person name="Guo C."/>
            <person name="Argimon S."/>
            <person name="Zhang W."/>
            <person name="Yang X."/>
            <person name="Jeffery I.B."/>
            <person name="Cooney J.C."/>
            <person name="Kagawa T.F."/>
            <person name="Liu W."/>
            <person name="Song Y."/>
            <person name="Salvetti E."/>
            <person name="Wrobel A."/>
            <person name="Rasinkangas P."/>
            <person name="Parkhill J."/>
            <person name="Rea M.C."/>
            <person name="O'Sullivan O."/>
            <person name="Ritari J."/>
            <person name="Douillard F.P."/>
            <person name="Paul Ross R."/>
            <person name="Yang R."/>
            <person name="Briner A.E."/>
            <person name="Felis G.E."/>
            <person name="de Vos W.M."/>
            <person name="Barrangou R."/>
            <person name="Klaenhammer T.R."/>
            <person name="Caufield P.W."/>
            <person name="Cui Y."/>
            <person name="Zhang H."/>
            <person name="O'Toole P.W."/>
        </authorList>
    </citation>
    <scope>NUCLEOTIDE SEQUENCE [LARGE SCALE GENOMIC DNA]</scope>
    <source>
        <strain evidence="1 2">DSM 16381</strain>
    </source>
</reference>
<dbReference type="AlphaFoldDB" id="A0A0R1UJ02"/>
<dbReference type="PATRIC" id="fig|1423753.3.peg.1232"/>
<protein>
    <submittedName>
        <fullName evidence="1">Uncharacterized protein</fullName>
    </submittedName>
</protein>
<dbReference type="Proteomes" id="UP000051580">
    <property type="component" value="Unassembled WGS sequence"/>
</dbReference>
<organism evidence="1 2">
    <name type="scientific">Levilactobacillus hammesii DSM 16381</name>
    <dbReference type="NCBI Taxonomy" id="1423753"/>
    <lineage>
        <taxon>Bacteria</taxon>
        <taxon>Bacillati</taxon>
        <taxon>Bacillota</taxon>
        <taxon>Bacilli</taxon>
        <taxon>Lactobacillales</taxon>
        <taxon>Lactobacillaceae</taxon>
        <taxon>Levilactobacillus</taxon>
    </lineage>
</organism>
<proteinExistence type="predicted"/>
<evidence type="ECO:0000313" key="2">
    <source>
        <dbReference type="Proteomes" id="UP000051580"/>
    </source>
</evidence>
<name>A0A0R1UJ02_9LACO</name>